<dbReference type="EMBL" id="CAADFY010000035">
    <property type="protein sequence ID" value="VFK53993.1"/>
    <property type="molecule type" value="Genomic_DNA"/>
</dbReference>
<evidence type="ECO:0000313" key="1">
    <source>
        <dbReference type="EMBL" id="VFK53993.1"/>
    </source>
</evidence>
<sequence>MNANEREYILVSRYELESFFMEASAFSAQTGSTTYVALLLMPRWGGQE</sequence>
<proteinExistence type="predicted"/>
<dbReference type="EMBL" id="CAADFV010000036">
    <property type="protein sequence ID" value="VFK56026.1"/>
    <property type="molecule type" value="Genomic_DNA"/>
</dbReference>
<name>A0A450ZJJ9_9GAMM</name>
<dbReference type="EMBL" id="CAADFX010000051">
    <property type="protein sequence ID" value="VFK56684.1"/>
    <property type="molecule type" value="Genomic_DNA"/>
</dbReference>
<organism evidence="1">
    <name type="scientific">Candidatus Kentrum sp. TUN</name>
    <dbReference type="NCBI Taxonomy" id="2126343"/>
    <lineage>
        <taxon>Bacteria</taxon>
        <taxon>Pseudomonadati</taxon>
        <taxon>Pseudomonadota</taxon>
        <taxon>Gammaproteobacteria</taxon>
        <taxon>Candidatus Kentrum</taxon>
    </lineage>
</organism>
<protein>
    <submittedName>
        <fullName evidence="1">Uncharacterized protein</fullName>
    </submittedName>
</protein>
<reference evidence="1" key="1">
    <citation type="submission" date="2019-02" db="EMBL/GenBank/DDBJ databases">
        <authorList>
            <person name="Gruber-Vodicka R. H."/>
            <person name="Seah K. B. B."/>
        </authorList>
    </citation>
    <scope>NUCLEOTIDE SEQUENCE</scope>
    <source>
        <strain evidence="3">BECK_BY1</strain>
        <strain evidence="2">BECK_BY2</strain>
        <strain evidence="1">BECK_BY3</strain>
    </source>
</reference>
<accession>A0A450ZJJ9</accession>
<evidence type="ECO:0000313" key="2">
    <source>
        <dbReference type="EMBL" id="VFK56026.1"/>
    </source>
</evidence>
<evidence type="ECO:0000313" key="3">
    <source>
        <dbReference type="EMBL" id="VFK56684.1"/>
    </source>
</evidence>
<gene>
    <name evidence="3" type="ORF">BECKTUN1418D_GA0071000_10517</name>
    <name evidence="2" type="ORF">BECKTUN1418E_GA0071001_103612</name>
    <name evidence="1" type="ORF">BECKTUN1418F_GA0071002_103512</name>
</gene>
<dbReference type="AlphaFoldDB" id="A0A450ZJJ9"/>